<feature type="domain" description="Amino acid permease/ SLC12A" evidence="8">
    <location>
        <begin position="54"/>
        <end position="514"/>
    </location>
</feature>
<feature type="transmembrane region" description="Helical" evidence="7">
    <location>
        <begin position="458"/>
        <end position="476"/>
    </location>
</feature>
<gene>
    <name evidence="9" type="ORF">CMQ_5238</name>
</gene>
<dbReference type="EMBL" id="GL629756">
    <property type="protein sequence ID" value="EFX04976.1"/>
    <property type="molecule type" value="Genomic_DNA"/>
</dbReference>
<evidence type="ECO:0000256" key="2">
    <source>
        <dbReference type="ARBA" id="ARBA00022448"/>
    </source>
</evidence>
<dbReference type="eggNOG" id="KOG1286">
    <property type="taxonomic scope" value="Eukaryota"/>
</dbReference>
<dbReference type="PANTHER" id="PTHR43341:SF18">
    <property type="entry name" value="AMINO ACID PERMEASE_ SLC12A DOMAIN-CONTAINING PROTEIN"/>
    <property type="match status" value="1"/>
</dbReference>
<name>F0XBE4_GROCL</name>
<protein>
    <submittedName>
        <fullName evidence="9">Amino acid permease</fullName>
    </submittedName>
</protein>
<feature type="transmembrane region" description="Helical" evidence="7">
    <location>
        <begin position="192"/>
        <end position="211"/>
    </location>
</feature>
<feature type="transmembrane region" description="Helical" evidence="7">
    <location>
        <begin position="488"/>
        <end position="506"/>
    </location>
</feature>
<dbReference type="HOGENOM" id="CLU_007946_12_1_1"/>
<feature type="transmembrane region" description="Helical" evidence="7">
    <location>
        <begin position="82"/>
        <end position="103"/>
    </location>
</feature>
<organism evidence="10">
    <name type="scientific">Grosmannia clavigera (strain kw1407 / UAMH 11150)</name>
    <name type="common">Blue stain fungus</name>
    <name type="synonym">Graphiocladiella clavigera</name>
    <dbReference type="NCBI Taxonomy" id="655863"/>
    <lineage>
        <taxon>Eukaryota</taxon>
        <taxon>Fungi</taxon>
        <taxon>Dikarya</taxon>
        <taxon>Ascomycota</taxon>
        <taxon>Pezizomycotina</taxon>
        <taxon>Sordariomycetes</taxon>
        <taxon>Sordariomycetidae</taxon>
        <taxon>Ophiostomatales</taxon>
        <taxon>Ophiostomataceae</taxon>
        <taxon>Leptographium</taxon>
    </lineage>
</organism>
<feature type="transmembrane region" description="Helical" evidence="7">
    <location>
        <begin position="57"/>
        <end position="76"/>
    </location>
</feature>
<sequence>MSSGYQDNKKYPGPGPVVGDVEVISGEIVPVGLNEYEMQFAEVGMVKQGLKQRHIQMIALAGTIGTGLFLGSGRAIAHAGPLGAFLGYSIIGVTAAGVVMSVAEMGALIPLNGGIVRYTDTFVDPALAFANGWNLVYSNIVSLPAEIVAAAVLVEFWVTVNNAVWITVFSFLTIATSLFFVRLYGEMEFGFAMLKIILIVMVNVMAIVITAGGAPNHQVIGFKYWHHPGPFVQYLGVSGSLGRFLGFWTTFSNALYSYSGVEGITLAAAEVEAPRRAIPLAARRIFWRVAIFYIVTIGMVGLVVPSNSKQLLQSTGTAAQSPFVIAAKLAHIRVMPHVINAIVLTSAWSAANSGMLSGSRTLYGLARSGRAPNIFLRLNRFGVPYVAIGFFGLFMALGYMTLSDSASTVFTWLQDLISISTLTNWIIICITYLRFYYGCRAQGIDRSELPWAAPFMPWLPWGSLALFLLLLLTSGYTTFMSHHWNSETFVSSYFNIPFIFVVYFGYKFVKKSKIVPLSEIPIRPYIQIALDNPEPPEKPKSTLQKLNILWS</sequence>
<feature type="transmembrane region" description="Helical" evidence="7">
    <location>
        <begin position="285"/>
        <end position="304"/>
    </location>
</feature>
<dbReference type="GeneID" id="25978538"/>
<keyword evidence="10" id="KW-1185">Reference proteome</keyword>
<feature type="transmembrane region" description="Helical" evidence="7">
    <location>
        <begin position="338"/>
        <end position="357"/>
    </location>
</feature>
<feature type="transmembrane region" description="Helical" evidence="7">
    <location>
        <begin position="231"/>
        <end position="251"/>
    </location>
</feature>
<keyword evidence="2" id="KW-0813">Transport</keyword>
<dbReference type="InterPro" id="IPR050524">
    <property type="entry name" value="APC_YAT"/>
</dbReference>
<evidence type="ECO:0000259" key="8">
    <source>
        <dbReference type="Pfam" id="PF00324"/>
    </source>
</evidence>
<dbReference type="InParanoid" id="F0XBE4"/>
<evidence type="ECO:0000256" key="3">
    <source>
        <dbReference type="ARBA" id="ARBA00022692"/>
    </source>
</evidence>
<feature type="transmembrane region" description="Helical" evidence="7">
    <location>
        <begin position="378"/>
        <end position="397"/>
    </location>
</feature>
<keyword evidence="4" id="KW-0029">Amino-acid transport</keyword>
<dbReference type="PANTHER" id="PTHR43341">
    <property type="entry name" value="AMINO ACID PERMEASE"/>
    <property type="match status" value="1"/>
</dbReference>
<evidence type="ECO:0000256" key="7">
    <source>
        <dbReference type="SAM" id="Phobius"/>
    </source>
</evidence>
<evidence type="ECO:0000256" key="1">
    <source>
        <dbReference type="ARBA" id="ARBA00004141"/>
    </source>
</evidence>
<dbReference type="Pfam" id="PF00324">
    <property type="entry name" value="AA_permease"/>
    <property type="match status" value="1"/>
</dbReference>
<dbReference type="PIRSF" id="PIRSF006060">
    <property type="entry name" value="AA_transporter"/>
    <property type="match status" value="1"/>
</dbReference>
<dbReference type="RefSeq" id="XP_014174458.1">
    <property type="nucleotide sequence ID" value="XM_014318983.1"/>
</dbReference>
<feature type="transmembrane region" description="Helical" evidence="7">
    <location>
        <begin position="135"/>
        <end position="158"/>
    </location>
</feature>
<evidence type="ECO:0000313" key="10">
    <source>
        <dbReference type="Proteomes" id="UP000007796"/>
    </source>
</evidence>
<feature type="transmembrane region" description="Helical" evidence="7">
    <location>
        <begin position="164"/>
        <end position="185"/>
    </location>
</feature>
<reference evidence="9 10" key="1">
    <citation type="journal article" date="2011" name="Proc. Natl. Acad. Sci. U.S.A.">
        <title>Genome and transcriptome analyses of the mountain pine beetle-fungal symbiont Grosmannia clavigera, a lodgepole pine pathogen.</title>
        <authorList>
            <person name="DiGuistini S."/>
            <person name="Wang Y."/>
            <person name="Liao N.Y."/>
            <person name="Taylor G."/>
            <person name="Tanguay P."/>
            <person name="Feau N."/>
            <person name="Henrissat B."/>
            <person name="Chan S.K."/>
            <person name="Hesse-Orce U."/>
            <person name="Alamouti S.M."/>
            <person name="Tsui C.K.M."/>
            <person name="Docking R.T."/>
            <person name="Levasseur A."/>
            <person name="Haridas S."/>
            <person name="Robertson G."/>
            <person name="Birol I."/>
            <person name="Holt R.A."/>
            <person name="Marra M.A."/>
            <person name="Hamelin R.C."/>
            <person name="Hirst M."/>
            <person name="Jones S.J.M."/>
            <person name="Bohlmann J."/>
            <person name="Breuil C."/>
        </authorList>
    </citation>
    <scope>NUCLEOTIDE SEQUENCE [LARGE SCALE GENOMIC DNA]</scope>
    <source>
        <strain evidence="10">kw1407 / UAMH 11150</strain>
    </source>
</reference>
<keyword evidence="5 7" id="KW-1133">Transmembrane helix</keyword>
<dbReference type="FunFam" id="1.20.1740.10:FF:000006">
    <property type="entry name" value="General amino acid permease"/>
    <property type="match status" value="1"/>
</dbReference>
<keyword evidence="3 7" id="KW-0812">Transmembrane</keyword>
<dbReference type="AlphaFoldDB" id="F0XBE4"/>
<dbReference type="GO" id="GO:0016020">
    <property type="term" value="C:membrane"/>
    <property type="evidence" value="ECO:0007669"/>
    <property type="project" value="UniProtKB-SubCell"/>
</dbReference>
<dbReference type="GO" id="GO:0015171">
    <property type="term" value="F:amino acid transmembrane transporter activity"/>
    <property type="evidence" value="ECO:0007669"/>
    <property type="project" value="TreeGrafter"/>
</dbReference>
<feature type="transmembrane region" description="Helical" evidence="7">
    <location>
        <begin position="417"/>
        <end position="437"/>
    </location>
</feature>
<dbReference type="STRING" id="655863.F0XBE4"/>
<evidence type="ECO:0000256" key="5">
    <source>
        <dbReference type="ARBA" id="ARBA00022989"/>
    </source>
</evidence>
<comment type="subcellular location">
    <subcellularLocation>
        <location evidence="1">Membrane</location>
        <topology evidence="1">Multi-pass membrane protein</topology>
    </subcellularLocation>
</comment>
<dbReference type="OrthoDB" id="3900342at2759"/>
<evidence type="ECO:0000256" key="6">
    <source>
        <dbReference type="ARBA" id="ARBA00023136"/>
    </source>
</evidence>
<dbReference type="Proteomes" id="UP000007796">
    <property type="component" value="Unassembled WGS sequence"/>
</dbReference>
<dbReference type="Gene3D" id="1.20.1740.10">
    <property type="entry name" value="Amino acid/polyamine transporter I"/>
    <property type="match status" value="1"/>
</dbReference>
<proteinExistence type="predicted"/>
<dbReference type="FunCoup" id="F0XBE4">
    <property type="interactions" value="123"/>
</dbReference>
<accession>F0XBE4</accession>
<evidence type="ECO:0000256" key="4">
    <source>
        <dbReference type="ARBA" id="ARBA00022970"/>
    </source>
</evidence>
<dbReference type="InterPro" id="IPR004841">
    <property type="entry name" value="AA-permease/SLC12A_dom"/>
</dbReference>
<keyword evidence="6 7" id="KW-0472">Membrane</keyword>
<evidence type="ECO:0000313" key="9">
    <source>
        <dbReference type="EMBL" id="EFX04976.1"/>
    </source>
</evidence>